<name>A0AAJ0JR88_STACA</name>
<dbReference type="Pfam" id="PF23857">
    <property type="entry name" value="Phage_TAC_19"/>
    <property type="match status" value="1"/>
</dbReference>
<accession>A0AAJ0JR88</accession>
<dbReference type="InterPro" id="IPR057006">
    <property type="entry name" value="Phage_TAC_19"/>
</dbReference>
<dbReference type="AlphaFoldDB" id="A0AAJ0JR88"/>
<dbReference type="RefSeq" id="WP_046099499.1">
    <property type="nucleotide sequence ID" value="NZ_CP015552.1"/>
</dbReference>
<dbReference type="NCBIfam" id="NF047360">
    <property type="entry name" value="tail_chap_PVL"/>
    <property type="match status" value="1"/>
</dbReference>
<evidence type="ECO:0000313" key="2">
    <source>
        <dbReference type="Proteomes" id="UP000033530"/>
    </source>
</evidence>
<organism evidence="1 2">
    <name type="scientific">Staphylococcus carnosus</name>
    <dbReference type="NCBI Taxonomy" id="1281"/>
    <lineage>
        <taxon>Bacteria</taxon>
        <taxon>Bacillati</taxon>
        <taxon>Bacillota</taxon>
        <taxon>Bacilli</taxon>
        <taxon>Bacillales</taxon>
        <taxon>Staphylococcaceae</taxon>
        <taxon>Staphylococcus</taxon>
    </lineage>
</organism>
<protein>
    <submittedName>
        <fullName evidence="1">Uncharacterized protein</fullName>
    </submittedName>
</protein>
<proteinExistence type="predicted"/>
<dbReference type="Proteomes" id="UP000033530">
    <property type="component" value="Unassembled WGS sequence"/>
</dbReference>
<sequence length="173" mass="19739">MKHSKIELATNFDSEGVPGRHETFVTRPSIPFSLVYECVSFLASLKGNPDNDELHVMIDLVVRIFDNQFSKRQLIDGLTSYEGTHELYKQVVFIGSGQNLDDEVESDEKVQSISVNGWEDHKENLRKTINKMVKDGEQTHKQVLDIPFYLVFDDLNTKAKAERKSSMLDAFGQ</sequence>
<dbReference type="NCBIfam" id="NF047426">
    <property type="entry name" value="tail_chap_PVL_C"/>
    <property type="match status" value="1"/>
</dbReference>
<gene>
    <name evidence="1" type="ORF">VV61_03435</name>
</gene>
<dbReference type="EMBL" id="LAIU01000001">
    <property type="protein sequence ID" value="KKB26553.1"/>
    <property type="molecule type" value="Genomic_DNA"/>
</dbReference>
<evidence type="ECO:0000313" key="1">
    <source>
        <dbReference type="EMBL" id="KKB26553.1"/>
    </source>
</evidence>
<comment type="caution">
    <text evidence="1">The sequence shown here is derived from an EMBL/GenBank/DDBJ whole genome shotgun (WGS) entry which is preliminary data.</text>
</comment>
<reference evidence="1 2" key="1">
    <citation type="submission" date="2015-03" db="EMBL/GenBank/DDBJ databases">
        <title>Draft Genome Sequence of S. carnosus subsp. utilis LTH 7013, Isolated from South Tirolean Ham.</title>
        <authorList>
            <person name="Mueller A."/>
            <person name="Huptas C."/>
            <person name="Wenning M."/>
            <person name="Weiss A."/>
            <person name="Schmidt H."/>
        </authorList>
    </citation>
    <scope>NUCLEOTIDE SEQUENCE [LARGE SCALE GENOMIC DNA]</scope>
    <source>
        <strain evidence="1 2">LTH7013</strain>
    </source>
</reference>